<comment type="caution">
    <text evidence="1">The sequence shown here is derived from an EMBL/GenBank/DDBJ whole genome shotgun (WGS) entry which is preliminary data.</text>
</comment>
<evidence type="ECO:0000313" key="1">
    <source>
        <dbReference type="EMBL" id="TDC02677.1"/>
    </source>
</evidence>
<dbReference type="Proteomes" id="UP000295626">
    <property type="component" value="Unassembled WGS sequence"/>
</dbReference>
<keyword evidence="2" id="KW-1185">Reference proteome</keyword>
<sequence length="88" mass="10158">MSNEDPFRAYIDRFNGDAGQALLDFARRAGIAVAWVDRQVVERHFRELTDAEWELLLPKLDKYDEHVSNFDGVEDEFLDRILSDAGLS</sequence>
<gene>
    <name evidence="1" type="ORF">E1091_00300</name>
</gene>
<reference evidence="1 2" key="1">
    <citation type="submission" date="2019-02" db="EMBL/GenBank/DDBJ databases">
        <title>Draft genome sequences of novel Actinobacteria.</title>
        <authorList>
            <person name="Sahin N."/>
            <person name="Ay H."/>
            <person name="Saygin H."/>
        </authorList>
    </citation>
    <scope>NUCLEOTIDE SEQUENCE [LARGE SCALE GENOMIC DNA]</scope>
    <source>
        <strain evidence="1 2">JCM 30529</strain>
    </source>
</reference>
<proteinExistence type="predicted"/>
<accession>A0ABY2DM89</accession>
<organism evidence="1 2">
    <name type="scientific">Micromonospora fluostatini</name>
    <dbReference type="NCBI Taxonomy" id="1629071"/>
    <lineage>
        <taxon>Bacteria</taxon>
        <taxon>Bacillati</taxon>
        <taxon>Actinomycetota</taxon>
        <taxon>Actinomycetes</taxon>
        <taxon>Micromonosporales</taxon>
        <taxon>Micromonosporaceae</taxon>
        <taxon>Micromonospora</taxon>
    </lineage>
</organism>
<evidence type="ECO:0000313" key="2">
    <source>
        <dbReference type="Proteomes" id="UP000295626"/>
    </source>
</evidence>
<protein>
    <submittedName>
        <fullName evidence="1">Uncharacterized protein</fullName>
    </submittedName>
</protein>
<dbReference type="EMBL" id="SMKE01000002">
    <property type="protein sequence ID" value="TDC02677.1"/>
    <property type="molecule type" value="Genomic_DNA"/>
</dbReference>
<name>A0ABY2DM89_9ACTN</name>